<dbReference type="PROSITE" id="PS00108">
    <property type="entry name" value="PROTEIN_KINASE_ST"/>
    <property type="match status" value="1"/>
</dbReference>
<dbReference type="InterPro" id="IPR057940">
    <property type="entry name" value="Tri-helical_dom"/>
</dbReference>
<feature type="compositionally biased region" description="Basic and acidic residues" evidence="1">
    <location>
        <begin position="749"/>
        <end position="764"/>
    </location>
</feature>
<reference evidence="4" key="1">
    <citation type="journal article" date="2017" name="bioRxiv">
        <title>Conservation of a gene cluster reveals novel cercosporin biosynthetic mechanisms and extends production to the genus Colletotrichum.</title>
        <authorList>
            <person name="de Jonge R."/>
            <person name="Ebert M.K."/>
            <person name="Huitt-Roehl C.R."/>
            <person name="Pal P."/>
            <person name="Suttle J.C."/>
            <person name="Spanner R.E."/>
            <person name="Neubauer J.D."/>
            <person name="Jurick W.M.II."/>
            <person name="Stott K.A."/>
            <person name="Secor G.A."/>
            <person name="Thomma B.P.H.J."/>
            <person name="Van de Peer Y."/>
            <person name="Townsend C.A."/>
            <person name="Bolton M.D."/>
        </authorList>
    </citation>
    <scope>NUCLEOTIDE SEQUENCE [LARGE SCALE GENOMIC DNA]</scope>
    <source>
        <strain evidence="4">CBS538.71</strain>
    </source>
</reference>
<dbReference type="Gene3D" id="1.10.510.10">
    <property type="entry name" value="Transferase(Phosphotransferase) domain 1"/>
    <property type="match status" value="1"/>
</dbReference>
<evidence type="ECO:0000313" key="3">
    <source>
        <dbReference type="EMBL" id="PPJ49883.1"/>
    </source>
</evidence>
<organism evidence="3 4">
    <name type="scientific">Cercospora berteroae</name>
    <dbReference type="NCBI Taxonomy" id="357750"/>
    <lineage>
        <taxon>Eukaryota</taxon>
        <taxon>Fungi</taxon>
        <taxon>Dikarya</taxon>
        <taxon>Ascomycota</taxon>
        <taxon>Pezizomycotina</taxon>
        <taxon>Dothideomycetes</taxon>
        <taxon>Dothideomycetidae</taxon>
        <taxon>Mycosphaerellales</taxon>
        <taxon>Mycosphaerellaceae</taxon>
        <taxon>Cercospora</taxon>
    </lineage>
</organism>
<feature type="compositionally biased region" description="Basic residues" evidence="1">
    <location>
        <begin position="661"/>
        <end position="670"/>
    </location>
</feature>
<dbReference type="GO" id="GO:0004672">
    <property type="term" value="F:protein kinase activity"/>
    <property type="evidence" value="ECO:0007669"/>
    <property type="project" value="InterPro"/>
</dbReference>
<dbReference type="EMBL" id="PNEN01001797">
    <property type="protein sequence ID" value="PPJ49883.1"/>
    <property type="molecule type" value="Genomic_DNA"/>
</dbReference>
<feature type="region of interest" description="Disordered" evidence="1">
    <location>
        <begin position="1195"/>
        <end position="1260"/>
    </location>
</feature>
<evidence type="ECO:0000313" key="4">
    <source>
        <dbReference type="Proteomes" id="UP000237631"/>
    </source>
</evidence>
<dbReference type="InterPro" id="IPR008271">
    <property type="entry name" value="Ser/Thr_kinase_AS"/>
</dbReference>
<sequence>MDNASSTDVEPAKRRVGRPPKYDWADKKDICGKLYVDEHKSASEIQKYFSQHFDIAISDLPCRKGFLRQFAAWGFPSHTRKLTDEEAAAASSRIQELWNRNMNQKDIKSTVAAEGFQIKDHDFTKIWKKLGLRLRNESGYKPPDVEKKKKRTRSTDAEDHALVNAGPQVQGEHPLAPSDTASDAQDESPIAAPLNPEQEALRQQRVLEIQRESDQKLATNKRRRRIRGFGHLPPDAPGLSPRYNSETSLDECKAILHLGNEMYQTVRKDFQTICENLNIIKKTKCADGVWDEAKSTLIRENMHLSAMMHPLQPDQERKSIALDCLCQDVTKRMRVADKQITVAEANNIIGINPTESKAIRRSLYEILAADHFESRLLSGEDHFQELRQQWLNANDGRLQHAIDSKDPRKVKAVELLSRDAMKRFREDRNKRGERHVVQRNARYGPGPGPAWAATAPRSKAGAEARALREAQLPVSKPGPRGNQSTQFLPQHDGASTLAQPVEPLNLDPALSAPGPFVIEHPPQPIPAWFRLSPNSRLATHHPKLWHGKVAAATMKDLHAAATSKAGVAVVTKISGVVKNSDGTEDSWQIDLDDELEVYLEAAGEKPTFMVVLDDGRAVGLHRTMAKRKQSSEESSRPSKKTRNSANGEQQEEEVEDNLLVKKSRNPKTRKPTAQQQADRKESKEADRPLEESRLSPSEEEEVEDSSNAGDGRPLEDSRPTASEEEELEENSSAENDLHTDGVAPEAPSETDRQRQAEERRKAQGRLETRWMGSWTLGAGVYGAIELWLKQDTDGNICDRLVIKNTLPHYATWIDPSLWTRGCNGNEIGSIPTEVQAMYRLRGKIGSENIVKIRNWRINRTALTYRIMMEYCPYSDLFDLCMTGPYRTVGAWARLALPTIDLTAPESETPLRAIVAQQAAHERTELAAKFKQLRSARPPIVPEPFVWSLLETLATAGVLMERGELESKGIVPWFPMIHRDLKPGNLFVSPPSKERYRGYPKINVGDFGAALFMTPNDQRDAADINIYGTPGYMAPEQMKYRSNDGDELVNMSSATDVYGVGAVLWEVLTGLPLPVPKDAETGKSLDVEPLNPEWVRKMTFEPPALDATSKSFYSQELRNLIYAMLRHNAAARPSFSQILKKCLKFATSPENPARGLRDAPANDARYQGRFRLVLPAVYSDMYTVGMSIDEVDLEEYTGPKDEWPPSLPASEAGDSDASDDLGGDPGAELEEDFGAESEDDDDNSRRDHDSDDGDDDRGLPY</sequence>
<feature type="domain" description="Protein kinase" evidence="2">
    <location>
        <begin position="770"/>
        <end position="1145"/>
    </location>
</feature>
<feature type="compositionally biased region" description="Basic residues" evidence="1">
    <location>
        <begin position="219"/>
        <end position="228"/>
    </location>
</feature>
<proteinExistence type="predicted"/>
<dbReference type="GO" id="GO:0005524">
    <property type="term" value="F:ATP binding"/>
    <property type="evidence" value="ECO:0007669"/>
    <property type="project" value="InterPro"/>
</dbReference>
<dbReference type="Pfam" id="PF24962">
    <property type="entry name" value="DUF7767"/>
    <property type="match status" value="1"/>
</dbReference>
<feature type="compositionally biased region" description="Acidic residues" evidence="1">
    <location>
        <begin position="722"/>
        <end position="731"/>
    </location>
</feature>
<feature type="compositionally biased region" description="Basic and acidic residues" evidence="1">
    <location>
        <begin position="138"/>
        <end position="161"/>
    </location>
</feature>
<feature type="region of interest" description="Disordered" evidence="1">
    <location>
        <begin position="209"/>
        <end position="244"/>
    </location>
</feature>
<feature type="region of interest" description="Disordered" evidence="1">
    <location>
        <begin position="622"/>
        <end position="764"/>
    </location>
</feature>
<dbReference type="Pfam" id="PF14420">
    <property type="entry name" value="Clr5"/>
    <property type="match status" value="1"/>
</dbReference>
<protein>
    <recommendedName>
        <fullName evidence="2">Protein kinase domain-containing protein</fullName>
    </recommendedName>
</protein>
<gene>
    <name evidence="3" type="ORF">CBER1_05006</name>
</gene>
<dbReference type="InterPro" id="IPR025676">
    <property type="entry name" value="Clr5_dom"/>
</dbReference>
<feature type="compositionally biased region" description="Acidic residues" evidence="1">
    <location>
        <begin position="1212"/>
        <end position="1241"/>
    </location>
</feature>
<dbReference type="Pfam" id="PF00069">
    <property type="entry name" value="Pkinase"/>
    <property type="match status" value="1"/>
</dbReference>
<keyword evidence="4" id="KW-1185">Reference proteome</keyword>
<dbReference type="STRING" id="357750.A0A2S6BQY0"/>
<dbReference type="PANTHER" id="PTHR38788">
    <property type="entry name" value="CLR5 DOMAIN-CONTAINING PROTEIN"/>
    <property type="match status" value="1"/>
</dbReference>
<dbReference type="InterPro" id="IPR000719">
    <property type="entry name" value="Prot_kinase_dom"/>
</dbReference>
<dbReference type="OrthoDB" id="4115389at2759"/>
<dbReference type="Proteomes" id="UP000237631">
    <property type="component" value="Unassembled WGS sequence"/>
</dbReference>
<dbReference type="PANTHER" id="PTHR38788:SF5">
    <property type="entry name" value="CLR5 DOMAIN-CONTAINING PROTEIN"/>
    <property type="match status" value="1"/>
</dbReference>
<name>A0A2S6BQY0_9PEZI</name>
<dbReference type="AlphaFoldDB" id="A0A2S6BQY0"/>
<dbReference type="Pfam" id="PF24465">
    <property type="entry name" value="Tri-helical"/>
    <property type="match status" value="2"/>
</dbReference>
<dbReference type="SMART" id="SM00220">
    <property type="entry name" value="S_TKc"/>
    <property type="match status" value="1"/>
</dbReference>
<evidence type="ECO:0000259" key="2">
    <source>
        <dbReference type="PROSITE" id="PS50011"/>
    </source>
</evidence>
<dbReference type="InterPro" id="IPR011009">
    <property type="entry name" value="Kinase-like_dom_sf"/>
</dbReference>
<comment type="caution">
    <text evidence="3">The sequence shown here is derived from an EMBL/GenBank/DDBJ whole genome shotgun (WGS) entry which is preliminary data.</text>
</comment>
<dbReference type="InterPro" id="IPR056669">
    <property type="entry name" value="DUF7767"/>
</dbReference>
<feature type="region of interest" description="Disordered" evidence="1">
    <location>
        <begin position="138"/>
        <end position="196"/>
    </location>
</feature>
<accession>A0A2S6BQY0</accession>
<dbReference type="PROSITE" id="PS50011">
    <property type="entry name" value="PROTEIN_KINASE_DOM"/>
    <property type="match status" value="1"/>
</dbReference>
<feature type="compositionally biased region" description="Basic and acidic residues" evidence="1">
    <location>
        <begin position="677"/>
        <end position="693"/>
    </location>
</feature>
<evidence type="ECO:0000256" key="1">
    <source>
        <dbReference type="SAM" id="MobiDB-lite"/>
    </source>
</evidence>
<dbReference type="SUPFAM" id="SSF56112">
    <property type="entry name" value="Protein kinase-like (PK-like)"/>
    <property type="match status" value="1"/>
</dbReference>